<keyword evidence="2" id="KW-1185">Reference proteome</keyword>
<evidence type="ECO:0000313" key="1">
    <source>
        <dbReference type="EMBL" id="GAU39533.1"/>
    </source>
</evidence>
<evidence type="ECO:0000313" key="2">
    <source>
        <dbReference type="Proteomes" id="UP000242715"/>
    </source>
</evidence>
<dbReference type="OrthoDB" id="1751782at2759"/>
<protein>
    <recommendedName>
        <fullName evidence="3">Reverse transcriptase zinc-binding domain-containing protein</fullName>
    </recommendedName>
</protein>
<dbReference type="AlphaFoldDB" id="A0A2Z6NBT8"/>
<reference evidence="2" key="1">
    <citation type="journal article" date="2017" name="Front. Plant Sci.">
        <title>Climate Clever Clovers: New Paradigm to Reduce the Environmental Footprint of Ruminants by Breeding Low Methanogenic Forages Utilizing Haplotype Variation.</title>
        <authorList>
            <person name="Kaur P."/>
            <person name="Appels R."/>
            <person name="Bayer P.E."/>
            <person name="Keeble-Gagnere G."/>
            <person name="Wang J."/>
            <person name="Hirakawa H."/>
            <person name="Shirasawa K."/>
            <person name="Vercoe P."/>
            <person name="Stefanova K."/>
            <person name="Durmic Z."/>
            <person name="Nichols P."/>
            <person name="Revell C."/>
            <person name="Isobe S.N."/>
            <person name="Edwards D."/>
            <person name="Erskine W."/>
        </authorList>
    </citation>
    <scope>NUCLEOTIDE SEQUENCE [LARGE SCALE GENOMIC DNA]</scope>
    <source>
        <strain evidence="2">cv. Daliak</strain>
    </source>
</reference>
<accession>A0A2Z6NBT8</accession>
<sequence>MVIDFRENHGETWCWTFSWRRDLFHWEVDLVARLREILDPVVFSLEDDFWSWRSDSDGVFSARNRSIFANGSFIPLVIVDEIKVMSWKWCLARMKVSPCLFYEWNPGDCLNH</sequence>
<organism evidence="1 2">
    <name type="scientific">Trifolium subterraneum</name>
    <name type="common">Subterranean clover</name>
    <dbReference type="NCBI Taxonomy" id="3900"/>
    <lineage>
        <taxon>Eukaryota</taxon>
        <taxon>Viridiplantae</taxon>
        <taxon>Streptophyta</taxon>
        <taxon>Embryophyta</taxon>
        <taxon>Tracheophyta</taxon>
        <taxon>Spermatophyta</taxon>
        <taxon>Magnoliopsida</taxon>
        <taxon>eudicotyledons</taxon>
        <taxon>Gunneridae</taxon>
        <taxon>Pentapetalae</taxon>
        <taxon>rosids</taxon>
        <taxon>fabids</taxon>
        <taxon>Fabales</taxon>
        <taxon>Fabaceae</taxon>
        <taxon>Papilionoideae</taxon>
        <taxon>50 kb inversion clade</taxon>
        <taxon>NPAAA clade</taxon>
        <taxon>Hologalegina</taxon>
        <taxon>IRL clade</taxon>
        <taxon>Trifolieae</taxon>
        <taxon>Trifolium</taxon>
    </lineage>
</organism>
<dbReference type="EMBL" id="DF973767">
    <property type="protein sequence ID" value="GAU39533.1"/>
    <property type="molecule type" value="Genomic_DNA"/>
</dbReference>
<evidence type="ECO:0008006" key="3">
    <source>
        <dbReference type="Google" id="ProtNLM"/>
    </source>
</evidence>
<proteinExistence type="predicted"/>
<name>A0A2Z6NBT8_TRISU</name>
<gene>
    <name evidence="1" type="ORF">TSUD_37860</name>
</gene>
<dbReference type="Proteomes" id="UP000242715">
    <property type="component" value="Unassembled WGS sequence"/>
</dbReference>